<dbReference type="GO" id="GO:0032787">
    <property type="term" value="P:monocarboxylic acid metabolic process"/>
    <property type="evidence" value="ECO:0007669"/>
    <property type="project" value="UniProtKB-ARBA"/>
</dbReference>
<dbReference type="SUPFAM" id="SSF51735">
    <property type="entry name" value="NAD(P)-binding Rossmann-fold domains"/>
    <property type="match status" value="1"/>
</dbReference>
<dbReference type="Proteomes" id="UP000214600">
    <property type="component" value="Unassembled WGS sequence"/>
</dbReference>
<dbReference type="FunFam" id="3.40.50.720:FF:000173">
    <property type="entry name" value="3-oxoacyl-[acyl-carrier protein] reductase"/>
    <property type="match status" value="1"/>
</dbReference>
<name>A0A228HTR9_9BURK</name>
<comment type="caution">
    <text evidence="3">The sequence shown here is derived from an EMBL/GenBank/DDBJ whole genome shotgun (WGS) entry which is preliminary data.</text>
</comment>
<sequence>MKNKQNSLDEYVAVVTGGAHGIGLGIAERLLRLGAKVMVSDLDREGLAASCERLAKSYGNAIAAHAADLSRERSVQSLHRAVTKRFGPAQILVNCAGGGVIRPFLEHTPETLKATIDRNLWTAIWCSRVFLPDMVAAAYGRIVNIGADSVRNGLPDHAGYNAAKGGVHALTTGLAREFALNGITVNTVAPCAVNTDAWVKVKQSNPDLAQRFVDVIPIGRVGEVDEVASMVGYLALPEAAFVTGQVISVNGGSAML</sequence>
<comment type="similarity">
    <text evidence="1">Belongs to the short-chain dehydrogenases/reductases (SDR) family.</text>
</comment>
<dbReference type="RefSeq" id="WP_089454196.1">
    <property type="nucleotide sequence ID" value="NZ_JAUJSI010000003.1"/>
</dbReference>
<gene>
    <name evidence="3" type="ORF">CFB84_38285</name>
</gene>
<dbReference type="PRINTS" id="PR00081">
    <property type="entry name" value="GDHRDH"/>
</dbReference>
<dbReference type="PANTHER" id="PTHR42879">
    <property type="entry name" value="3-OXOACYL-(ACYL-CARRIER-PROTEIN) REDUCTASE"/>
    <property type="match status" value="1"/>
</dbReference>
<dbReference type="AlphaFoldDB" id="A0A228HTR9"/>
<keyword evidence="2" id="KW-0560">Oxidoreductase</keyword>
<dbReference type="PRINTS" id="PR00080">
    <property type="entry name" value="SDRFAMILY"/>
</dbReference>
<evidence type="ECO:0000256" key="1">
    <source>
        <dbReference type="ARBA" id="ARBA00006484"/>
    </source>
</evidence>
<dbReference type="InterPro" id="IPR036291">
    <property type="entry name" value="NAD(P)-bd_dom_sf"/>
</dbReference>
<dbReference type="InterPro" id="IPR050259">
    <property type="entry name" value="SDR"/>
</dbReference>
<evidence type="ECO:0000313" key="4">
    <source>
        <dbReference type="Proteomes" id="UP000214600"/>
    </source>
</evidence>
<reference evidence="4" key="1">
    <citation type="submission" date="2017-06" db="EMBL/GenBank/DDBJ databases">
        <authorList>
            <person name="LiPuma J."/>
            <person name="Spilker T."/>
        </authorList>
    </citation>
    <scope>NUCLEOTIDE SEQUENCE [LARGE SCALE GENOMIC DNA]</scope>
    <source>
        <strain evidence="4">AU17325</strain>
    </source>
</reference>
<organism evidence="3 4">
    <name type="scientific">Burkholderia aenigmatica</name>
    <dbReference type="NCBI Taxonomy" id="2015348"/>
    <lineage>
        <taxon>Bacteria</taxon>
        <taxon>Pseudomonadati</taxon>
        <taxon>Pseudomonadota</taxon>
        <taxon>Betaproteobacteria</taxon>
        <taxon>Burkholderiales</taxon>
        <taxon>Burkholderiaceae</taxon>
        <taxon>Burkholderia</taxon>
        <taxon>Burkholderia cepacia complex</taxon>
    </lineage>
</organism>
<dbReference type="Pfam" id="PF13561">
    <property type="entry name" value="adh_short_C2"/>
    <property type="match status" value="1"/>
</dbReference>
<reference evidence="3 4" key="2">
    <citation type="submission" date="2017-08" db="EMBL/GenBank/DDBJ databases">
        <title>WGS of novel Burkholderia cepaca complex species.</title>
        <authorList>
            <person name="Lipuma J."/>
            <person name="Spilker T."/>
        </authorList>
    </citation>
    <scope>NUCLEOTIDE SEQUENCE [LARGE SCALE GENOMIC DNA]</scope>
    <source>
        <strain evidence="3 4">AU17325</strain>
    </source>
</reference>
<dbReference type="EMBL" id="NKFA01000032">
    <property type="protein sequence ID" value="OXI33581.1"/>
    <property type="molecule type" value="Genomic_DNA"/>
</dbReference>
<protein>
    <submittedName>
        <fullName evidence="3">2,3-dihydroxy-2,3-dihydro-p-cumate dehydrogenase</fullName>
    </submittedName>
</protein>
<evidence type="ECO:0000256" key="2">
    <source>
        <dbReference type="ARBA" id="ARBA00023002"/>
    </source>
</evidence>
<dbReference type="InterPro" id="IPR020904">
    <property type="entry name" value="Sc_DH/Rdtase_CS"/>
</dbReference>
<dbReference type="InterPro" id="IPR002347">
    <property type="entry name" value="SDR_fam"/>
</dbReference>
<proteinExistence type="inferred from homology"/>
<dbReference type="OrthoDB" id="196630at2"/>
<accession>A0A228HTR9</accession>
<dbReference type="PANTHER" id="PTHR42879:SF2">
    <property type="entry name" value="3-OXOACYL-[ACYL-CARRIER-PROTEIN] REDUCTASE FABG"/>
    <property type="match status" value="1"/>
</dbReference>
<dbReference type="Gene3D" id="3.40.50.720">
    <property type="entry name" value="NAD(P)-binding Rossmann-like Domain"/>
    <property type="match status" value="1"/>
</dbReference>
<dbReference type="GO" id="GO:0016491">
    <property type="term" value="F:oxidoreductase activity"/>
    <property type="evidence" value="ECO:0007669"/>
    <property type="project" value="UniProtKB-KW"/>
</dbReference>
<evidence type="ECO:0000313" key="3">
    <source>
        <dbReference type="EMBL" id="OXI33581.1"/>
    </source>
</evidence>
<dbReference type="PROSITE" id="PS00061">
    <property type="entry name" value="ADH_SHORT"/>
    <property type="match status" value="1"/>
</dbReference>